<name>A0ABM6F0H5_9BURK</name>
<dbReference type="InterPro" id="IPR009061">
    <property type="entry name" value="DNA-bd_dom_put_sf"/>
</dbReference>
<evidence type="ECO:0000256" key="4">
    <source>
        <dbReference type="ARBA" id="ARBA00023125"/>
    </source>
</evidence>
<dbReference type="PANTHER" id="PTHR30204:SF94">
    <property type="entry name" value="HEAVY METAL-DEPENDENT TRANSCRIPTIONAL REGULATOR HI_0293-RELATED"/>
    <property type="match status" value="1"/>
</dbReference>
<dbReference type="RefSeq" id="WP_071010432.1">
    <property type="nucleotide sequence ID" value="NZ_CP017754.1"/>
</dbReference>
<dbReference type="InterPro" id="IPR015358">
    <property type="entry name" value="Tscrpt_reg_MerR_DNA-bd"/>
</dbReference>
<dbReference type="PROSITE" id="PS00552">
    <property type="entry name" value="HTH_MERR_1"/>
    <property type="match status" value="1"/>
</dbReference>
<dbReference type="InterPro" id="IPR000551">
    <property type="entry name" value="MerR-type_HTH_dom"/>
</dbReference>
<evidence type="ECO:0000256" key="5">
    <source>
        <dbReference type="ARBA" id="ARBA00023163"/>
    </source>
</evidence>
<feature type="domain" description="HTH merR-type" evidence="6">
    <location>
        <begin position="1"/>
        <end position="69"/>
    </location>
</feature>
<keyword evidence="4" id="KW-0238">DNA-binding</keyword>
<dbReference type="SMART" id="SM00422">
    <property type="entry name" value="HTH_MERR"/>
    <property type="match status" value="1"/>
</dbReference>
<dbReference type="CDD" id="cd01108">
    <property type="entry name" value="HTH_CueR"/>
    <property type="match status" value="1"/>
</dbReference>
<protein>
    <submittedName>
        <fullName evidence="7">Cu(I)-responsive transcriptional regulator</fullName>
    </submittedName>
</protein>
<evidence type="ECO:0000256" key="3">
    <source>
        <dbReference type="ARBA" id="ARBA00023015"/>
    </source>
</evidence>
<keyword evidence="5" id="KW-0804">Transcription</keyword>
<evidence type="ECO:0000313" key="8">
    <source>
        <dbReference type="Proteomes" id="UP000177515"/>
    </source>
</evidence>
<dbReference type="InterPro" id="IPR047057">
    <property type="entry name" value="MerR_fam"/>
</dbReference>
<sequence>MNIGEAAQASGVSAKMIRHYEAIGLLDAAPRSDGGYRRYDERAVHTLRFVRRARNLGFSLDEIRGLLSLWHDRARASADVKALTLRHVAELDQRIAELQSMRDTLDRLAQACSGDDRPDCPILADMACGMERDGAGQAGCCG</sequence>
<dbReference type="PANTHER" id="PTHR30204">
    <property type="entry name" value="REDOX-CYCLING DRUG-SENSING TRANSCRIPTIONAL ACTIVATOR SOXR"/>
    <property type="match status" value="1"/>
</dbReference>
<dbReference type="SUPFAM" id="SSF46955">
    <property type="entry name" value="Putative DNA-binding domain"/>
    <property type="match status" value="1"/>
</dbReference>
<dbReference type="Proteomes" id="UP000177515">
    <property type="component" value="Chromosome 1"/>
</dbReference>
<dbReference type="NCBIfam" id="TIGR02044">
    <property type="entry name" value="CueR"/>
    <property type="match status" value="1"/>
</dbReference>
<evidence type="ECO:0000256" key="1">
    <source>
        <dbReference type="ARBA" id="ARBA00004496"/>
    </source>
</evidence>
<keyword evidence="3" id="KW-0805">Transcription regulation</keyword>
<dbReference type="Pfam" id="PF09278">
    <property type="entry name" value="MerR-DNA-bind"/>
    <property type="match status" value="1"/>
</dbReference>
<gene>
    <name evidence="7" type="ORF">BKK80_00765</name>
</gene>
<dbReference type="PROSITE" id="PS50937">
    <property type="entry name" value="HTH_MERR_2"/>
    <property type="match status" value="1"/>
</dbReference>
<dbReference type="InterPro" id="IPR011789">
    <property type="entry name" value="CueR"/>
</dbReference>
<accession>A0ABM6F0H5</accession>
<dbReference type="EMBL" id="CP017754">
    <property type="protein sequence ID" value="AOZ04532.1"/>
    <property type="molecule type" value="Genomic_DNA"/>
</dbReference>
<organism evidence="7 8">
    <name type="scientific">Cupriavidus malaysiensis</name>
    <dbReference type="NCBI Taxonomy" id="367825"/>
    <lineage>
        <taxon>Bacteria</taxon>
        <taxon>Pseudomonadati</taxon>
        <taxon>Pseudomonadota</taxon>
        <taxon>Betaproteobacteria</taxon>
        <taxon>Burkholderiales</taxon>
        <taxon>Burkholderiaceae</taxon>
        <taxon>Cupriavidus</taxon>
    </lineage>
</organism>
<evidence type="ECO:0000256" key="2">
    <source>
        <dbReference type="ARBA" id="ARBA00022490"/>
    </source>
</evidence>
<dbReference type="Pfam" id="PF00376">
    <property type="entry name" value="MerR"/>
    <property type="match status" value="1"/>
</dbReference>
<reference evidence="7 8" key="1">
    <citation type="submission" date="2016-10" db="EMBL/GenBank/DDBJ databases">
        <title>Complete genome sequences of three Cupriavidus strains isolated from various Malaysian environments.</title>
        <authorList>
            <person name="Abdullah A.A.-A."/>
            <person name="Shafie N.A.H."/>
            <person name="Lau N.S."/>
        </authorList>
    </citation>
    <scope>NUCLEOTIDE SEQUENCE [LARGE SCALE GENOMIC DNA]</scope>
    <source>
        <strain evidence="7 8">USMAA1020</strain>
    </source>
</reference>
<proteinExistence type="predicted"/>
<keyword evidence="2" id="KW-0963">Cytoplasm</keyword>
<comment type="subcellular location">
    <subcellularLocation>
        <location evidence="1">Cytoplasm</location>
    </subcellularLocation>
</comment>
<evidence type="ECO:0000313" key="7">
    <source>
        <dbReference type="EMBL" id="AOZ04532.1"/>
    </source>
</evidence>
<dbReference type="Gene3D" id="1.10.1660.10">
    <property type="match status" value="1"/>
</dbReference>
<dbReference type="PRINTS" id="PR00040">
    <property type="entry name" value="HTHMERR"/>
</dbReference>
<keyword evidence="8" id="KW-1185">Reference proteome</keyword>
<evidence type="ECO:0000259" key="6">
    <source>
        <dbReference type="PROSITE" id="PS50937"/>
    </source>
</evidence>